<keyword evidence="2" id="KW-0732">Signal</keyword>
<evidence type="ECO:0000256" key="2">
    <source>
        <dbReference type="SAM" id="SignalP"/>
    </source>
</evidence>
<dbReference type="Proteomes" id="UP000241238">
    <property type="component" value="Chromosome"/>
</dbReference>
<dbReference type="EMBL" id="CP028103">
    <property type="protein sequence ID" value="AVQ31823.1"/>
    <property type="molecule type" value="Genomic_DNA"/>
</dbReference>
<keyword evidence="4" id="KW-1185">Reference proteome</keyword>
<accession>A0ABM6U613</accession>
<dbReference type="RefSeq" id="WP_005948178.1">
    <property type="nucleotide sequence ID" value="NZ_CP028103.1"/>
</dbReference>
<protein>
    <recommendedName>
        <fullName evidence="5">Lipoprotein</fullName>
    </recommendedName>
</protein>
<evidence type="ECO:0000313" key="4">
    <source>
        <dbReference type="Proteomes" id="UP000241238"/>
    </source>
</evidence>
<evidence type="ECO:0000313" key="3">
    <source>
        <dbReference type="EMBL" id="AVQ31823.1"/>
    </source>
</evidence>
<name>A0ABM6U613_FUSVA</name>
<feature type="chain" id="PRO_5046451195" description="Lipoprotein" evidence="2">
    <location>
        <begin position="24"/>
        <end position="82"/>
    </location>
</feature>
<proteinExistence type="predicted"/>
<evidence type="ECO:0008006" key="5">
    <source>
        <dbReference type="Google" id="ProtNLM"/>
    </source>
</evidence>
<feature type="signal peptide" evidence="2">
    <location>
        <begin position="1"/>
        <end position="23"/>
    </location>
</feature>
<reference evidence="4" key="1">
    <citation type="journal article" date="2018" name="MSphere">
        <title>Fusobacterium Genomics Using MinION and Illumina Sequencing Enables Genome Completion and Correction.</title>
        <authorList>
            <person name="Todd S.M."/>
            <person name="Settlage R.E."/>
            <person name="Lahmers K.K."/>
            <person name="Slade D.J."/>
        </authorList>
    </citation>
    <scope>NUCLEOTIDE SEQUENCE [LARGE SCALE GENOMIC DNA]</scope>
    <source>
        <strain evidence="4">ATCC 27725</strain>
    </source>
</reference>
<sequence>MKKTTIILSALMVMLCSSGVAYAEAGEGKPLEVEKTEVSIQKQNNNEKAYNFTGKIDNEKNNSKETSWEMNHKMAHERSEER</sequence>
<dbReference type="GeneID" id="77468634"/>
<gene>
    <name evidence="3" type="ORF">C4N18_11575</name>
</gene>
<evidence type="ECO:0000256" key="1">
    <source>
        <dbReference type="SAM" id="MobiDB-lite"/>
    </source>
</evidence>
<feature type="compositionally biased region" description="Basic and acidic residues" evidence="1">
    <location>
        <begin position="56"/>
        <end position="82"/>
    </location>
</feature>
<feature type="region of interest" description="Disordered" evidence="1">
    <location>
        <begin position="44"/>
        <end position="82"/>
    </location>
</feature>
<organism evidence="3 4">
    <name type="scientific">Fusobacterium varium ATCC 27725</name>
    <dbReference type="NCBI Taxonomy" id="469618"/>
    <lineage>
        <taxon>Bacteria</taxon>
        <taxon>Fusobacteriati</taxon>
        <taxon>Fusobacteriota</taxon>
        <taxon>Fusobacteriia</taxon>
        <taxon>Fusobacteriales</taxon>
        <taxon>Fusobacteriaceae</taxon>
        <taxon>Fusobacterium</taxon>
    </lineage>
</organism>